<name>A0A2K9NUK3_BACTC</name>
<dbReference type="KEGG" id="bsto:C0V70_14020"/>
<keyword evidence="2" id="KW-1185">Reference proteome</keyword>
<evidence type="ECO:0000313" key="2">
    <source>
        <dbReference type="Proteomes" id="UP000235584"/>
    </source>
</evidence>
<dbReference type="Proteomes" id="UP000235584">
    <property type="component" value="Chromosome"/>
</dbReference>
<evidence type="ECO:0000313" key="1">
    <source>
        <dbReference type="EMBL" id="AUN99199.1"/>
    </source>
</evidence>
<organism evidence="1 2">
    <name type="scientific">Bacteriovorax stolpii</name>
    <name type="common">Bdellovibrio stolpii</name>
    <dbReference type="NCBI Taxonomy" id="960"/>
    <lineage>
        <taxon>Bacteria</taxon>
        <taxon>Pseudomonadati</taxon>
        <taxon>Bdellovibrionota</taxon>
        <taxon>Bacteriovoracia</taxon>
        <taxon>Bacteriovoracales</taxon>
        <taxon>Bacteriovoracaceae</taxon>
        <taxon>Bacteriovorax</taxon>
    </lineage>
</organism>
<reference evidence="1 2" key="1">
    <citation type="submission" date="2018-01" db="EMBL/GenBank/DDBJ databases">
        <title>Complete genome sequence of Bacteriovorax stolpii DSM12778.</title>
        <authorList>
            <person name="Tang B."/>
            <person name="Chang J."/>
        </authorList>
    </citation>
    <scope>NUCLEOTIDE SEQUENCE [LARGE SCALE GENOMIC DNA]</scope>
    <source>
        <strain evidence="1 2">DSM 12778</strain>
    </source>
</reference>
<dbReference type="EMBL" id="CP025704">
    <property type="protein sequence ID" value="AUN99199.1"/>
    <property type="molecule type" value="Genomic_DNA"/>
</dbReference>
<accession>A0A2K9NUK3</accession>
<sequence length="324" mass="38069">MEKNLIFSSRLEDFAKIFLATFLVFFFMMMTDVMTSTAFLLVTIYFLDGGHVYSTLLEVLGDPEEVRKKYVWIVLLGSFFLNFFVHLIFTDYFFYYIFYFTIYHNMRQGLGVTFLYRIGEKRAVFVVKWGYYFLTMLPFILFHMKPQMTEGKLGEAIIKPIDLYQVFSAQSLESAFKAGVILYIVGAVLIGAYLIYKKNARGFLSMLFFMAVYAYAFLISTNEMKSYALLIFSHAIPYYFLMEKRLGVTHKLNFMQRYAWLFLLVIFAIGGVIDYYQTDIVDLMEPFDSLAWALLTTPLISHFIYDAIIWKRGNERFHAFVTHT</sequence>
<dbReference type="RefSeq" id="WP_102244490.1">
    <property type="nucleotide sequence ID" value="NZ_CP025704.1"/>
</dbReference>
<dbReference type="AlphaFoldDB" id="A0A2K9NUK3"/>
<proteinExistence type="predicted"/>
<gene>
    <name evidence="1" type="ORF">C0V70_14020</name>
</gene>
<protein>
    <submittedName>
        <fullName evidence="1">Uncharacterized protein</fullName>
    </submittedName>
</protein>